<evidence type="ECO:0000259" key="5">
    <source>
        <dbReference type="SMART" id="SM00563"/>
    </source>
</evidence>
<proteinExistence type="predicted"/>
<evidence type="ECO:0000256" key="4">
    <source>
        <dbReference type="SAM" id="Phobius"/>
    </source>
</evidence>
<keyword evidence="4" id="KW-1133">Transmembrane helix</keyword>
<reference evidence="7" key="1">
    <citation type="submission" date="2020-05" db="EMBL/GenBank/DDBJ databases">
        <title>Frigoriglobus tundricola gen. nov., sp. nov., a psychrotolerant cellulolytic planctomycete of the family Gemmataceae with two divergent copies of 16S rRNA gene.</title>
        <authorList>
            <person name="Kulichevskaya I.S."/>
            <person name="Ivanova A.A."/>
            <person name="Naumoff D.G."/>
            <person name="Beletsky A.V."/>
            <person name="Rijpstra W.I.C."/>
            <person name="Sinninghe Damste J.S."/>
            <person name="Mardanov A.V."/>
            <person name="Ravin N.V."/>
            <person name="Dedysh S.N."/>
        </authorList>
    </citation>
    <scope>NUCLEOTIDE SEQUENCE [LARGE SCALE GENOMIC DNA]</scope>
    <source>
        <strain evidence="7">PL17</strain>
    </source>
</reference>
<dbReference type="PANTHER" id="PTHR10434">
    <property type="entry name" value="1-ACYL-SN-GLYCEROL-3-PHOSPHATE ACYLTRANSFERASE"/>
    <property type="match status" value="1"/>
</dbReference>
<evidence type="ECO:0000313" key="6">
    <source>
        <dbReference type="EMBL" id="QJW94766.1"/>
    </source>
</evidence>
<organism evidence="6 7">
    <name type="scientific">Frigoriglobus tundricola</name>
    <dbReference type="NCBI Taxonomy" id="2774151"/>
    <lineage>
        <taxon>Bacteria</taxon>
        <taxon>Pseudomonadati</taxon>
        <taxon>Planctomycetota</taxon>
        <taxon>Planctomycetia</taxon>
        <taxon>Gemmatales</taxon>
        <taxon>Gemmataceae</taxon>
        <taxon>Frigoriglobus</taxon>
    </lineage>
</organism>
<dbReference type="InterPro" id="IPR002123">
    <property type="entry name" value="Plipid/glycerol_acylTrfase"/>
</dbReference>
<accession>A0A6M5YN54</accession>
<feature type="transmembrane region" description="Helical" evidence="4">
    <location>
        <begin position="124"/>
        <end position="142"/>
    </location>
</feature>
<dbReference type="RefSeq" id="WP_171470689.1">
    <property type="nucleotide sequence ID" value="NZ_CP053452.2"/>
</dbReference>
<dbReference type="GO" id="GO:0003841">
    <property type="term" value="F:1-acylglycerol-3-phosphate O-acyltransferase activity"/>
    <property type="evidence" value="ECO:0007669"/>
    <property type="project" value="TreeGrafter"/>
</dbReference>
<keyword evidence="4" id="KW-0472">Membrane</keyword>
<feature type="transmembrane region" description="Helical" evidence="4">
    <location>
        <begin position="148"/>
        <end position="168"/>
    </location>
</feature>
<dbReference type="Pfam" id="PF01553">
    <property type="entry name" value="Acyltransferase"/>
    <property type="match status" value="1"/>
</dbReference>
<evidence type="ECO:0000256" key="2">
    <source>
        <dbReference type="ARBA" id="ARBA00022679"/>
    </source>
</evidence>
<dbReference type="GO" id="GO:0006654">
    <property type="term" value="P:phosphatidic acid biosynthetic process"/>
    <property type="evidence" value="ECO:0007669"/>
    <property type="project" value="TreeGrafter"/>
</dbReference>
<dbReference type="SUPFAM" id="SSF69593">
    <property type="entry name" value="Glycerol-3-phosphate (1)-acyltransferase"/>
    <property type="match status" value="1"/>
</dbReference>
<dbReference type="AlphaFoldDB" id="A0A6M5YN54"/>
<evidence type="ECO:0000256" key="3">
    <source>
        <dbReference type="ARBA" id="ARBA00023315"/>
    </source>
</evidence>
<dbReference type="EMBL" id="CP053452">
    <property type="protein sequence ID" value="QJW94766.1"/>
    <property type="molecule type" value="Genomic_DNA"/>
</dbReference>
<keyword evidence="3 6" id="KW-0012">Acyltransferase</keyword>
<sequence length="402" mass="43670">MPEPLAESPQLTHERHTALGAIALVCLALPTVALLVLDVPNSARSARAAWLAGTTLAAAVLALLYWAPYRALGLVPCAAVAWGAAAAHGAYWHEWPGWAHGVPVGLIVGALARARRGPELPWEPVALLGAVGLGCGIVWAVVQRGRPFQHAEWFCLGTALALTAWTWARLFRPLFELASEPVLWLMYHVRGAGPGLADLPRTGPCLIIANHACWLDPLFLAKVTARPLTPMMTSRFYDMPVIRRLMVAFGVIRVPERALKKDAPEIREAIAALDRGECVVVFPEGYLRRTEDRPLRRFGQGVWQVLKARPGTPVFAAWIEGGWGSYTSYAQGPPMRNKTKDVRRPIGVGVSAAVVAAPGVLEEHLRTRTHLMNLVSAARAHLGLAPLPPFELPIRADENDAE</sequence>
<dbReference type="KEGG" id="ftj:FTUN_2289"/>
<dbReference type="Proteomes" id="UP000503447">
    <property type="component" value="Chromosome"/>
</dbReference>
<comment type="pathway">
    <text evidence="1">Lipid metabolism.</text>
</comment>
<dbReference type="SMART" id="SM00563">
    <property type="entry name" value="PlsC"/>
    <property type="match status" value="1"/>
</dbReference>
<evidence type="ECO:0000313" key="7">
    <source>
        <dbReference type="Proteomes" id="UP000503447"/>
    </source>
</evidence>
<dbReference type="PANTHER" id="PTHR10434:SF11">
    <property type="entry name" value="1-ACYL-SN-GLYCEROL-3-PHOSPHATE ACYLTRANSFERASE"/>
    <property type="match status" value="1"/>
</dbReference>
<gene>
    <name evidence="6" type="ORF">FTUN_2289</name>
</gene>
<keyword evidence="2 6" id="KW-0808">Transferase</keyword>
<keyword evidence="7" id="KW-1185">Reference proteome</keyword>
<evidence type="ECO:0000256" key="1">
    <source>
        <dbReference type="ARBA" id="ARBA00005189"/>
    </source>
</evidence>
<dbReference type="CDD" id="cd07989">
    <property type="entry name" value="LPLAT_AGPAT-like"/>
    <property type="match status" value="1"/>
</dbReference>
<feature type="transmembrane region" description="Helical" evidence="4">
    <location>
        <begin position="18"/>
        <end position="37"/>
    </location>
</feature>
<protein>
    <submittedName>
        <fullName evidence="6">2-acyl-glycerophospho-ethanolamine acyltransferase</fullName>
    </submittedName>
</protein>
<keyword evidence="4" id="KW-0812">Transmembrane</keyword>
<name>A0A6M5YN54_9BACT</name>
<feature type="domain" description="Phospholipid/glycerol acyltransferase" evidence="5">
    <location>
        <begin position="205"/>
        <end position="322"/>
    </location>
</feature>
<feature type="transmembrane region" description="Helical" evidence="4">
    <location>
        <begin position="49"/>
        <end position="67"/>
    </location>
</feature>